<protein>
    <recommendedName>
        <fullName evidence="3">Transposase</fullName>
    </recommendedName>
</protein>
<gene>
    <name evidence="1" type="ORF">KIN20_019767</name>
</gene>
<organism evidence="1 2">
    <name type="scientific">Parelaphostrongylus tenuis</name>
    <name type="common">Meningeal worm</name>
    <dbReference type="NCBI Taxonomy" id="148309"/>
    <lineage>
        <taxon>Eukaryota</taxon>
        <taxon>Metazoa</taxon>
        <taxon>Ecdysozoa</taxon>
        <taxon>Nematoda</taxon>
        <taxon>Chromadorea</taxon>
        <taxon>Rhabditida</taxon>
        <taxon>Rhabditina</taxon>
        <taxon>Rhabditomorpha</taxon>
        <taxon>Strongyloidea</taxon>
        <taxon>Metastrongylidae</taxon>
        <taxon>Parelaphostrongylus</taxon>
    </lineage>
</organism>
<evidence type="ECO:0008006" key="3">
    <source>
        <dbReference type="Google" id="ProtNLM"/>
    </source>
</evidence>
<dbReference type="AlphaFoldDB" id="A0AAD5N2K2"/>
<dbReference type="Gene3D" id="3.30.420.10">
    <property type="entry name" value="Ribonuclease H-like superfamily/Ribonuclease H"/>
    <property type="match status" value="1"/>
</dbReference>
<sequence length="219" mass="26012">MFIIFWDLTGPIQWDSLLVGETIINAMRCYEQLYHCNRALSRQRRRSLILLQDNTRLHVAKLTKRKFTEFSWDLLLSPLPLAGTFLEQEKLRDISHFRRGCDVQQKLTELDSTRKELVKRNYIQRERQAMAIKQLIRLLAEFKDAIFSLRSSWNSGRSKSPRSFEDNQVRALPKGVRYRLWESLWRLWNQFDIKLPLASLVPRPQAFHHTISACNLVSR</sequence>
<dbReference type="EMBL" id="JAHQIW010003945">
    <property type="protein sequence ID" value="KAJ1360726.1"/>
    <property type="molecule type" value="Genomic_DNA"/>
</dbReference>
<accession>A0AAD5N2K2</accession>
<comment type="caution">
    <text evidence="1">The sequence shown here is derived from an EMBL/GenBank/DDBJ whole genome shotgun (WGS) entry which is preliminary data.</text>
</comment>
<evidence type="ECO:0000313" key="2">
    <source>
        <dbReference type="Proteomes" id="UP001196413"/>
    </source>
</evidence>
<proteinExistence type="predicted"/>
<dbReference type="GO" id="GO:0003676">
    <property type="term" value="F:nucleic acid binding"/>
    <property type="evidence" value="ECO:0007669"/>
    <property type="project" value="InterPro"/>
</dbReference>
<keyword evidence="2" id="KW-1185">Reference proteome</keyword>
<dbReference type="InterPro" id="IPR036397">
    <property type="entry name" value="RNaseH_sf"/>
</dbReference>
<evidence type="ECO:0000313" key="1">
    <source>
        <dbReference type="EMBL" id="KAJ1360726.1"/>
    </source>
</evidence>
<name>A0AAD5N2K2_PARTN</name>
<dbReference type="Proteomes" id="UP001196413">
    <property type="component" value="Unassembled WGS sequence"/>
</dbReference>
<reference evidence="1" key="1">
    <citation type="submission" date="2021-06" db="EMBL/GenBank/DDBJ databases">
        <title>Parelaphostrongylus tenuis whole genome reference sequence.</title>
        <authorList>
            <person name="Garwood T.J."/>
            <person name="Larsen P.A."/>
            <person name="Fountain-Jones N.M."/>
            <person name="Garbe J.R."/>
            <person name="Macchietto M.G."/>
            <person name="Kania S.A."/>
            <person name="Gerhold R.W."/>
            <person name="Richards J.E."/>
            <person name="Wolf T.M."/>
        </authorList>
    </citation>
    <scope>NUCLEOTIDE SEQUENCE</scope>
    <source>
        <strain evidence="1">MNPRO001-30</strain>
        <tissue evidence="1">Meninges</tissue>
    </source>
</reference>